<dbReference type="Gene3D" id="3.50.50.60">
    <property type="entry name" value="FAD/NAD(P)-binding domain"/>
    <property type="match status" value="2"/>
</dbReference>
<dbReference type="GO" id="GO:0034599">
    <property type="term" value="P:cellular response to oxidative stress"/>
    <property type="evidence" value="ECO:0007669"/>
    <property type="project" value="TreeGrafter"/>
</dbReference>
<evidence type="ECO:0000256" key="8">
    <source>
        <dbReference type="PIRSR" id="PIRSR000350-3"/>
    </source>
</evidence>
<feature type="binding site" evidence="8">
    <location>
        <position position="52"/>
    </location>
    <ligand>
        <name>FAD</name>
        <dbReference type="ChEBI" id="CHEBI:57692"/>
    </ligand>
</feature>
<evidence type="ECO:0000256" key="9">
    <source>
        <dbReference type="PIRSR" id="PIRSR000350-4"/>
    </source>
</evidence>
<accession>A0A561CIA0</accession>
<keyword evidence="3 8" id="KW-0274">FAD</keyword>
<evidence type="ECO:0000256" key="4">
    <source>
        <dbReference type="ARBA" id="ARBA00023002"/>
    </source>
</evidence>
<keyword evidence="2 10" id="KW-0285">Flavoprotein</keyword>
<comment type="caution">
    <text evidence="13">The sequence shown here is derived from an EMBL/GenBank/DDBJ whole genome shotgun (WGS) entry which is preliminary data.</text>
</comment>
<keyword evidence="4 10" id="KW-0560">Oxidoreductase</keyword>
<evidence type="ECO:0000313" key="14">
    <source>
        <dbReference type="Proteomes" id="UP000319722"/>
    </source>
</evidence>
<dbReference type="SUPFAM" id="SSF51905">
    <property type="entry name" value="FAD/NAD(P)-binding domain"/>
    <property type="match status" value="1"/>
</dbReference>
<protein>
    <submittedName>
        <fullName evidence="13">NADPH-glutathione reductase</fullName>
    </submittedName>
</protein>
<dbReference type="Gene3D" id="3.30.390.30">
    <property type="match status" value="1"/>
</dbReference>
<sequence length="452" mass="48401">MRTFDFDLFVIGGGSGGVRAARMAAQQGARVALAEAAELGGTCVNVGCIPKKLYSYAAGYAESFEEAAGYGWQLPQAPQFDWAHLKDQRAKEIKRLNGVYASLLKNSGVVLVTGWAQLLDGHTVEVDGKRHTARHLLVATGGTPYVPDIPGREHIATSDAMFDLDPFPKRLLVVGGGYIACEFASIFNGLGAQVTQLHRRAHLLTGFDDDVRQFLANEMGKAGVEVRLNCEATSITRGAHGLTVTLARGQQIEADTVLFATGRVPNTQGLGLEAAGVKLDERGAIAVDAHYRSSVPSIHAVGDVSTRVQLTPVALAEAMVVVDELFGKGRRRLDYEFIPTAVFTHPNIGTCGYTELDARAKFGDVAVFSSEFKSLRHTLSGRTERTFMKLVVDKASDRVVGLHMVGADAGEVVQGFAVAMRAGATKALFDSTIGIHPTAAEEFVTMREPMPG</sequence>
<feature type="binding site" evidence="8">
    <location>
        <position position="262"/>
    </location>
    <ligand>
        <name>NAD(+)</name>
        <dbReference type="ChEBI" id="CHEBI:57540"/>
    </ligand>
</feature>
<dbReference type="Proteomes" id="UP000319722">
    <property type="component" value="Unassembled WGS sequence"/>
</dbReference>
<evidence type="ECO:0000256" key="10">
    <source>
        <dbReference type="RuleBase" id="RU003691"/>
    </source>
</evidence>
<dbReference type="Pfam" id="PF07992">
    <property type="entry name" value="Pyr_redox_2"/>
    <property type="match status" value="1"/>
</dbReference>
<dbReference type="RefSeq" id="WP_145739533.1">
    <property type="nucleotide sequence ID" value="NZ_VIVL01000001.1"/>
</dbReference>
<feature type="domain" description="Pyridine nucleotide-disulphide oxidoreductase dimerisation" evidence="11">
    <location>
        <begin position="338"/>
        <end position="446"/>
    </location>
</feature>
<evidence type="ECO:0000256" key="3">
    <source>
        <dbReference type="ARBA" id="ARBA00022827"/>
    </source>
</evidence>
<keyword evidence="5" id="KW-1015">Disulfide bond</keyword>
<dbReference type="InterPro" id="IPR036188">
    <property type="entry name" value="FAD/NAD-bd_sf"/>
</dbReference>
<feature type="domain" description="FAD/NAD(P)-binding" evidence="12">
    <location>
        <begin position="6"/>
        <end position="318"/>
    </location>
</feature>
<dbReference type="InterPro" id="IPR016156">
    <property type="entry name" value="FAD/NAD-linked_Rdtase_dimer_sf"/>
</dbReference>
<dbReference type="GO" id="GO:0050660">
    <property type="term" value="F:flavin adenine dinucleotide binding"/>
    <property type="evidence" value="ECO:0007669"/>
    <property type="project" value="InterPro"/>
</dbReference>
<organism evidence="13 14">
    <name type="scientific">Variovorax beijingensis</name>
    <dbReference type="NCBI Taxonomy" id="2496117"/>
    <lineage>
        <taxon>Bacteria</taxon>
        <taxon>Pseudomonadati</taxon>
        <taxon>Pseudomonadota</taxon>
        <taxon>Betaproteobacteria</taxon>
        <taxon>Burkholderiales</taxon>
        <taxon>Comamonadaceae</taxon>
        <taxon>Variovorax</taxon>
    </lineage>
</organism>
<dbReference type="InterPro" id="IPR012999">
    <property type="entry name" value="Pyr_OxRdtase_I_AS"/>
</dbReference>
<dbReference type="NCBIfam" id="NF004776">
    <property type="entry name" value="PRK06116.1"/>
    <property type="match status" value="1"/>
</dbReference>
<dbReference type="Pfam" id="PF02852">
    <property type="entry name" value="Pyr_redox_dim"/>
    <property type="match status" value="1"/>
</dbReference>
<dbReference type="AlphaFoldDB" id="A0A561CIA0"/>
<proteinExistence type="inferred from homology"/>
<feature type="binding site" evidence="8">
    <location>
        <position position="303"/>
    </location>
    <ligand>
        <name>FAD</name>
        <dbReference type="ChEBI" id="CHEBI:57692"/>
    </ligand>
</feature>
<dbReference type="EMBL" id="VIVL01000001">
    <property type="protein sequence ID" value="TWD90933.1"/>
    <property type="molecule type" value="Genomic_DNA"/>
</dbReference>
<dbReference type="PRINTS" id="PR00411">
    <property type="entry name" value="PNDRDTASEI"/>
</dbReference>
<feature type="active site" description="Proton acceptor" evidence="7">
    <location>
        <position position="436"/>
    </location>
</feature>
<dbReference type="PIRSF" id="PIRSF000350">
    <property type="entry name" value="Mercury_reductase_MerA"/>
    <property type="match status" value="1"/>
</dbReference>
<feature type="disulfide bond" description="Redox-active" evidence="9">
    <location>
        <begin position="43"/>
        <end position="48"/>
    </location>
</feature>
<reference evidence="13 14" key="1">
    <citation type="submission" date="2019-06" db="EMBL/GenBank/DDBJ databases">
        <title>Sorghum-associated microbial communities from plants grown in Nebraska, USA.</title>
        <authorList>
            <person name="Schachtman D."/>
        </authorList>
    </citation>
    <scope>NUCLEOTIDE SEQUENCE [LARGE SCALE GENOMIC DNA]</scope>
    <source>
        <strain evidence="13 14">T529</strain>
    </source>
</reference>
<evidence type="ECO:0000256" key="2">
    <source>
        <dbReference type="ARBA" id="ARBA00022630"/>
    </source>
</evidence>
<dbReference type="InterPro" id="IPR023753">
    <property type="entry name" value="FAD/NAD-binding_dom"/>
</dbReference>
<keyword evidence="8" id="KW-0520">NAD</keyword>
<dbReference type="GO" id="GO:0045454">
    <property type="term" value="P:cell redox homeostasis"/>
    <property type="evidence" value="ECO:0007669"/>
    <property type="project" value="InterPro"/>
</dbReference>
<dbReference type="PRINTS" id="PR00368">
    <property type="entry name" value="FADPNR"/>
</dbReference>
<dbReference type="GO" id="GO:0004362">
    <property type="term" value="F:glutathione-disulfide reductase (NADPH) activity"/>
    <property type="evidence" value="ECO:0007669"/>
    <property type="project" value="TreeGrafter"/>
</dbReference>
<dbReference type="InterPro" id="IPR001100">
    <property type="entry name" value="Pyr_nuc-diS_OxRdtase"/>
</dbReference>
<dbReference type="PROSITE" id="PS00076">
    <property type="entry name" value="PYRIDINE_REDOX_1"/>
    <property type="match status" value="1"/>
</dbReference>
<dbReference type="PANTHER" id="PTHR42737:SF2">
    <property type="entry name" value="GLUTATHIONE REDUCTASE"/>
    <property type="match status" value="1"/>
</dbReference>
<dbReference type="SUPFAM" id="SSF55424">
    <property type="entry name" value="FAD/NAD-linked reductases, dimerisation (C-terminal) domain"/>
    <property type="match status" value="1"/>
</dbReference>
<feature type="binding site" evidence="8">
    <location>
        <begin position="175"/>
        <end position="182"/>
    </location>
    <ligand>
        <name>NAD(+)</name>
        <dbReference type="ChEBI" id="CHEBI:57540"/>
    </ligand>
</feature>
<dbReference type="GO" id="GO:0005829">
    <property type="term" value="C:cytosol"/>
    <property type="evidence" value="ECO:0007669"/>
    <property type="project" value="TreeGrafter"/>
</dbReference>
<evidence type="ECO:0000259" key="11">
    <source>
        <dbReference type="Pfam" id="PF02852"/>
    </source>
</evidence>
<keyword evidence="6 10" id="KW-0676">Redox-active center</keyword>
<dbReference type="InterPro" id="IPR046952">
    <property type="entry name" value="GSHR/TRXR-like"/>
</dbReference>
<keyword evidence="8" id="KW-0547">Nucleotide-binding</keyword>
<comment type="similarity">
    <text evidence="1 10">Belongs to the class-I pyridine nucleotide-disulfide oxidoreductase family.</text>
</comment>
<gene>
    <name evidence="13" type="ORF">FB547_101602</name>
</gene>
<dbReference type="PANTHER" id="PTHR42737">
    <property type="entry name" value="GLUTATHIONE REDUCTASE"/>
    <property type="match status" value="1"/>
</dbReference>
<name>A0A561CIA0_9BURK</name>
<evidence type="ECO:0000256" key="7">
    <source>
        <dbReference type="PIRSR" id="PIRSR000350-2"/>
    </source>
</evidence>
<dbReference type="InterPro" id="IPR004099">
    <property type="entry name" value="Pyr_nucl-diS_OxRdtase_dimer"/>
</dbReference>
<dbReference type="OrthoDB" id="178496at2"/>
<dbReference type="GO" id="GO:0006749">
    <property type="term" value="P:glutathione metabolic process"/>
    <property type="evidence" value="ECO:0007669"/>
    <property type="project" value="TreeGrafter"/>
</dbReference>
<comment type="cofactor">
    <cofactor evidence="8">
        <name>FAD</name>
        <dbReference type="ChEBI" id="CHEBI:57692"/>
    </cofactor>
    <text evidence="8">Binds 1 FAD per subunit.</text>
</comment>
<evidence type="ECO:0000256" key="6">
    <source>
        <dbReference type="ARBA" id="ARBA00023284"/>
    </source>
</evidence>
<evidence type="ECO:0000256" key="1">
    <source>
        <dbReference type="ARBA" id="ARBA00007532"/>
    </source>
</evidence>
<evidence type="ECO:0000313" key="13">
    <source>
        <dbReference type="EMBL" id="TWD90933.1"/>
    </source>
</evidence>
<evidence type="ECO:0000256" key="5">
    <source>
        <dbReference type="ARBA" id="ARBA00023157"/>
    </source>
</evidence>
<evidence type="ECO:0000259" key="12">
    <source>
        <dbReference type="Pfam" id="PF07992"/>
    </source>
</evidence>